<dbReference type="EMBL" id="WVIC01000006">
    <property type="protein sequence ID" value="NCJ05783.1"/>
    <property type="molecule type" value="Genomic_DNA"/>
</dbReference>
<feature type="region of interest" description="Disordered" evidence="6">
    <location>
        <begin position="372"/>
        <end position="392"/>
    </location>
</feature>
<dbReference type="Gene3D" id="2.30.42.10">
    <property type="match status" value="1"/>
</dbReference>
<evidence type="ECO:0000256" key="1">
    <source>
        <dbReference type="ARBA" id="ARBA00009179"/>
    </source>
</evidence>
<keyword evidence="7" id="KW-0732">Signal</keyword>
<dbReference type="PANTHER" id="PTHR32060:SF30">
    <property type="entry name" value="CARBOXY-TERMINAL PROCESSING PROTEASE CTPA"/>
    <property type="match status" value="1"/>
</dbReference>
<keyword evidence="4 5" id="KW-0720">Serine protease</keyword>
<dbReference type="InterPro" id="IPR004447">
    <property type="entry name" value="Peptidase_S41A"/>
</dbReference>
<dbReference type="GO" id="GO:0004175">
    <property type="term" value="F:endopeptidase activity"/>
    <property type="evidence" value="ECO:0007669"/>
    <property type="project" value="TreeGrafter"/>
</dbReference>
<dbReference type="InterPro" id="IPR005151">
    <property type="entry name" value="Tail-specific_protease"/>
</dbReference>
<dbReference type="SUPFAM" id="SSF50156">
    <property type="entry name" value="PDZ domain-like"/>
    <property type="match status" value="1"/>
</dbReference>
<dbReference type="Proteomes" id="UP000607397">
    <property type="component" value="Unassembled WGS sequence"/>
</dbReference>
<accession>A0A8K1ZXN3</accession>
<dbReference type="InterPro" id="IPR001478">
    <property type="entry name" value="PDZ"/>
</dbReference>
<dbReference type="SMART" id="SM00228">
    <property type="entry name" value="PDZ"/>
    <property type="match status" value="1"/>
</dbReference>
<keyword evidence="10" id="KW-1185">Reference proteome</keyword>
<dbReference type="SUPFAM" id="SSF52096">
    <property type="entry name" value="ClpP/crotonase"/>
    <property type="match status" value="1"/>
</dbReference>
<feature type="chain" id="PRO_5035430691" evidence="7">
    <location>
        <begin position="30"/>
        <end position="413"/>
    </location>
</feature>
<dbReference type="NCBIfam" id="TIGR00225">
    <property type="entry name" value="prc"/>
    <property type="match status" value="1"/>
</dbReference>
<dbReference type="CDD" id="cd07560">
    <property type="entry name" value="Peptidase_S41_CPP"/>
    <property type="match status" value="1"/>
</dbReference>
<comment type="similarity">
    <text evidence="1 5">Belongs to the peptidase S41A family.</text>
</comment>
<reference evidence="9" key="1">
    <citation type="submission" date="2019-12" db="EMBL/GenBank/DDBJ databases">
        <title>High-Quality draft genome sequences of three cyanobacteria isolated from the limestone walls of the Old Cathedral of Coimbra.</title>
        <authorList>
            <person name="Tiago I."/>
            <person name="Soares F."/>
            <person name="Portugal A."/>
        </authorList>
    </citation>
    <scope>NUCLEOTIDE SEQUENCE [LARGE SCALE GENOMIC DNA]</scope>
    <source>
        <strain evidence="9">C</strain>
    </source>
</reference>
<keyword evidence="3 5" id="KW-0378">Hydrolase</keyword>
<protein>
    <submittedName>
        <fullName evidence="9">PDZ domain-containing protein</fullName>
    </submittedName>
</protein>
<dbReference type="Gene3D" id="3.30.750.44">
    <property type="match status" value="1"/>
</dbReference>
<dbReference type="Pfam" id="PF17820">
    <property type="entry name" value="PDZ_6"/>
    <property type="match status" value="1"/>
</dbReference>
<dbReference type="InterPro" id="IPR029045">
    <property type="entry name" value="ClpP/crotonase-like_dom_sf"/>
</dbReference>
<feature type="signal peptide" evidence="7">
    <location>
        <begin position="1"/>
        <end position="29"/>
    </location>
</feature>
<dbReference type="GO" id="GO:0006508">
    <property type="term" value="P:proteolysis"/>
    <property type="evidence" value="ECO:0007669"/>
    <property type="project" value="UniProtKB-KW"/>
</dbReference>
<dbReference type="Pfam" id="PF03572">
    <property type="entry name" value="Peptidase_S41"/>
    <property type="match status" value="1"/>
</dbReference>
<evidence type="ECO:0000256" key="6">
    <source>
        <dbReference type="SAM" id="MobiDB-lite"/>
    </source>
</evidence>
<evidence type="ECO:0000256" key="2">
    <source>
        <dbReference type="ARBA" id="ARBA00022670"/>
    </source>
</evidence>
<evidence type="ECO:0000313" key="10">
    <source>
        <dbReference type="Proteomes" id="UP000607397"/>
    </source>
</evidence>
<dbReference type="InterPro" id="IPR036034">
    <property type="entry name" value="PDZ_sf"/>
</dbReference>
<gene>
    <name evidence="9" type="ORF">GS597_04520</name>
</gene>
<name>A0A8K1ZXN3_9CYAN</name>
<dbReference type="GO" id="GO:0030288">
    <property type="term" value="C:outer membrane-bounded periplasmic space"/>
    <property type="evidence" value="ECO:0007669"/>
    <property type="project" value="TreeGrafter"/>
</dbReference>
<dbReference type="PROSITE" id="PS50106">
    <property type="entry name" value="PDZ"/>
    <property type="match status" value="1"/>
</dbReference>
<evidence type="ECO:0000313" key="9">
    <source>
        <dbReference type="EMBL" id="NCJ05783.1"/>
    </source>
</evidence>
<dbReference type="Gene3D" id="3.90.226.10">
    <property type="entry name" value="2-enoyl-CoA Hydratase, Chain A, domain 1"/>
    <property type="match status" value="1"/>
</dbReference>
<dbReference type="PANTHER" id="PTHR32060">
    <property type="entry name" value="TAIL-SPECIFIC PROTEASE"/>
    <property type="match status" value="1"/>
</dbReference>
<keyword evidence="2 5" id="KW-0645">Protease</keyword>
<dbReference type="CDD" id="cd06782">
    <property type="entry name" value="cpPDZ_CPP-like"/>
    <property type="match status" value="1"/>
</dbReference>
<dbReference type="SMART" id="SM00245">
    <property type="entry name" value="TSPc"/>
    <property type="match status" value="1"/>
</dbReference>
<comment type="caution">
    <text evidence="9">The sequence shown here is derived from an EMBL/GenBank/DDBJ whole genome shotgun (WGS) entry which is preliminary data.</text>
</comment>
<feature type="domain" description="PDZ" evidence="8">
    <location>
        <begin position="101"/>
        <end position="186"/>
    </location>
</feature>
<proteinExistence type="inferred from homology"/>
<evidence type="ECO:0000256" key="5">
    <source>
        <dbReference type="RuleBase" id="RU004404"/>
    </source>
</evidence>
<dbReference type="InterPro" id="IPR041489">
    <property type="entry name" value="PDZ_6"/>
</dbReference>
<evidence type="ECO:0000256" key="7">
    <source>
        <dbReference type="SAM" id="SignalP"/>
    </source>
</evidence>
<organism evidence="9 10">
    <name type="scientific">Petrachloros mirabilis ULC683</name>
    <dbReference type="NCBI Taxonomy" id="2781853"/>
    <lineage>
        <taxon>Bacteria</taxon>
        <taxon>Bacillati</taxon>
        <taxon>Cyanobacteriota</taxon>
        <taxon>Cyanophyceae</taxon>
        <taxon>Synechococcales</taxon>
        <taxon>Petrachlorosaceae</taxon>
        <taxon>Petrachloros</taxon>
        <taxon>Petrachloros mirabilis</taxon>
    </lineage>
</organism>
<evidence type="ECO:0000259" key="8">
    <source>
        <dbReference type="PROSITE" id="PS50106"/>
    </source>
</evidence>
<sequence>MLSILRFKLAGVALGVALLSVADIAPSVAFEDTPRALVDEAWQHVYREYVDRNFNQNDWMAVRESYLERDITTPEQAHQVIAEMLRLLRDPFTRFLSPDNIRELENDTSGGFVGVGLTLSLDPITREWVVVKPIEGTPAEEAGLQPKDVIVSINGRFTSEIEPGRASSYAIGEVGSKVFLQVRRDRQLQQYELVREAIELNPLTYQVQSTDMGKVGYIRLPSFTTKSPEAMKQAIQSLEAESVRGYVLDLRGNPGGVLDSGIQIAQLWLEGGALISSLDHKGEREEFKATAPALTRKPLQVLVDGESASASEIVAAALQENRRATIVGTQTFGKGIVQILEKMTDGSGLAITVARYFTPKGNNIHRVGIRPDNVVQGDASPSRNREGLPPEADLQYRRALRNLRQSMRAEHLP</sequence>
<dbReference type="RefSeq" id="WP_161824260.1">
    <property type="nucleotide sequence ID" value="NZ_WVIC01000006.1"/>
</dbReference>
<dbReference type="GO" id="GO:0008236">
    <property type="term" value="F:serine-type peptidase activity"/>
    <property type="evidence" value="ECO:0007669"/>
    <property type="project" value="UniProtKB-KW"/>
</dbReference>
<dbReference type="GO" id="GO:0007165">
    <property type="term" value="P:signal transduction"/>
    <property type="evidence" value="ECO:0007669"/>
    <property type="project" value="TreeGrafter"/>
</dbReference>
<evidence type="ECO:0000256" key="4">
    <source>
        <dbReference type="ARBA" id="ARBA00022825"/>
    </source>
</evidence>
<evidence type="ECO:0000256" key="3">
    <source>
        <dbReference type="ARBA" id="ARBA00022801"/>
    </source>
</evidence>
<dbReference type="AlphaFoldDB" id="A0A8K1ZXN3"/>